<protein>
    <recommendedName>
        <fullName evidence="8">Cutinase</fullName>
        <ecNumber evidence="8">3.1.1.-</ecNumber>
    </recommendedName>
</protein>
<dbReference type="AlphaFoldDB" id="A0A7X5TX83"/>
<comment type="function">
    <text evidence="8">Catalyzes the hydrolysis of complex carboxylic polyesters found in the cell wall of plants. Degrades cutin, a macromolecule that forms the structure of the plant cuticle.</text>
</comment>
<comment type="caution">
    <text evidence="9">The sequence shown here is derived from an EMBL/GenBank/DDBJ whole genome shotgun (WGS) entry which is preliminary data.</text>
</comment>
<gene>
    <name evidence="9" type="ORF">FHU31_001396</name>
</gene>
<evidence type="ECO:0000256" key="5">
    <source>
        <dbReference type="ARBA" id="ARBA00022729"/>
    </source>
</evidence>
<evidence type="ECO:0000256" key="6">
    <source>
        <dbReference type="ARBA" id="ARBA00022801"/>
    </source>
</evidence>
<feature type="chain" id="PRO_5039756299" description="Cutinase" evidence="8">
    <location>
        <begin position="22"/>
        <end position="232"/>
    </location>
</feature>
<reference evidence="9 10" key="1">
    <citation type="submission" date="2020-03" db="EMBL/GenBank/DDBJ databases">
        <title>Sequencing the genomes of 1000 actinobacteria strains.</title>
        <authorList>
            <person name="Klenk H.-P."/>
        </authorList>
    </citation>
    <scope>NUCLEOTIDE SEQUENCE [LARGE SCALE GENOMIC DNA]</scope>
    <source>
        <strain evidence="9 10">DSM 44556</strain>
    </source>
</reference>
<name>A0A7X5TX83_9MYCO</name>
<dbReference type="EMBL" id="JAANOW010000001">
    <property type="protein sequence ID" value="NIH94440.1"/>
    <property type="molecule type" value="Genomic_DNA"/>
</dbReference>
<dbReference type="Proteomes" id="UP000547444">
    <property type="component" value="Unassembled WGS sequence"/>
</dbReference>
<keyword evidence="7" id="KW-1015">Disulfide bond</keyword>
<dbReference type="EC" id="3.1.1.-" evidence="8"/>
<dbReference type="Gene3D" id="3.40.50.1820">
    <property type="entry name" value="alpha/beta hydrolase"/>
    <property type="match status" value="1"/>
</dbReference>
<evidence type="ECO:0000256" key="4">
    <source>
        <dbReference type="ARBA" id="ARBA00022525"/>
    </source>
</evidence>
<dbReference type="SUPFAM" id="SSF53474">
    <property type="entry name" value="alpha/beta-Hydrolases"/>
    <property type="match status" value="1"/>
</dbReference>
<accession>A0A7X5TX83</accession>
<keyword evidence="4 8" id="KW-0964">Secreted</keyword>
<dbReference type="InterPro" id="IPR043580">
    <property type="entry name" value="CUTINASE_1"/>
</dbReference>
<keyword evidence="10" id="KW-1185">Reference proteome</keyword>
<evidence type="ECO:0000256" key="1">
    <source>
        <dbReference type="ARBA" id="ARBA00004613"/>
    </source>
</evidence>
<evidence type="ECO:0000256" key="3">
    <source>
        <dbReference type="ARBA" id="ARBA00022487"/>
    </source>
</evidence>
<evidence type="ECO:0000313" key="10">
    <source>
        <dbReference type="Proteomes" id="UP000547444"/>
    </source>
</evidence>
<dbReference type="Pfam" id="PF01083">
    <property type="entry name" value="Cutinase"/>
    <property type="match status" value="1"/>
</dbReference>
<dbReference type="GO" id="GO:0052689">
    <property type="term" value="F:carboxylic ester hydrolase activity"/>
    <property type="evidence" value="ECO:0007669"/>
    <property type="project" value="UniProtKB-KW"/>
</dbReference>
<dbReference type="PROSITE" id="PS00155">
    <property type="entry name" value="CUTINASE_1"/>
    <property type="match status" value="1"/>
</dbReference>
<evidence type="ECO:0000256" key="2">
    <source>
        <dbReference type="ARBA" id="ARBA00007534"/>
    </source>
</evidence>
<dbReference type="InterPro" id="IPR029058">
    <property type="entry name" value="AB_hydrolase_fold"/>
</dbReference>
<comment type="subcellular location">
    <subcellularLocation>
        <location evidence="1 8">Secreted</location>
    </subcellularLocation>
</comment>
<dbReference type="PANTHER" id="PTHR33630">
    <property type="entry name" value="CUTINASE RV1984C-RELATED-RELATED"/>
    <property type="match status" value="1"/>
</dbReference>
<comment type="similarity">
    <text evidence="2 8">Belongs to the cutinase family.</text>
</comment>
<keyword evidence="3 8" id="KW-0719">Serine esterase</keyword>
<keyword evidence="6 8" id="KW-0378">Hydrolase</keyword>
<dbReference type="InterPro" id="IPR000675">
    <property type="entry name" value="Cutinase/axe"/>
</dbReference>
<organism evidence="9 10">
    <name type="scientific">Mycolicibacterium fluoranthenivorans</name>
    <dbReference type="NCBI Taxonomy" id="258505"/>
    <lineage>
        <taxon>Bacteria</taxon>
        <taxon>Bacillati</taxon>
        <taxon>Actinomycetota</taxon>
        <taxon>Actinomycetes</taxon>
        <taxon>Mycobacteriales</taxon>
        <taxon>Mycobacteriaceae</taxon>
        <taxon>Mycolicibacterium</taxon>
    </lineage>
</organism>
<sequence>MHTLLKSVRRCAAAMVAAASAVGGLMLISATAPSTTLATANADPCPPVEVIFARGRNEAPGPGRLGQAFIDALRARVPKDIAVYGVNYPADTQIAAGANDTSRRIQYMADACPDTRLVVGGYSLGAVSATVALSATENGFGFKNPLPPGVDSHIAAVVLFGNFSHRAGAGNIAPVYRDRTFDACNGTDPICSDGFPQTLGEMQRDWPNHLQDGYIGSGLVDQAADFAAARVQ</sequence>
<evidence type="ECO:0000256" key="7">
    <source>
        <dbReference type="ARBA" id="ARBA00023157"/>
    </source>
</evidence>
<evidence type="ECO:0000313" key="9">
    <source>
        <dbReference type="EMBL" id="NIH94440.1"/>
    </source>
</evidence>
<dbReference type="GO" id="GO:0005576">
    <property type="term" value="C:extracellular region"/>
    <property type="evidence" value="ECO:0007669"/>
    <property type="project" value="UniProtKB-SubCell"/>
</dbReference>
<dbReference type="PANTHER" id="PTHR33630:SF9">
    <property type="entry name" value="CUTINASE 4"/>
    <property type="match status" value="1"/>
</dbReference>
<feature type="signal peptide" evidence="8">
    <location>
        <begin position="1"/>
        <end position="21"/>
    </location>
</feature>
<proteinExistence type="inferred from homology"/>
<keyword evidence="5 8" id="KW-0732">Signal</keyword>
<evidence type="ECO:0000256" key="8">
    <source>
        <dbReference type="RuleBase" id="RU361263"/>
    </source>
</evidence>
<dbReference type="SMART" id="SM01110">
    <property type="entry name" value="Cutinase"/>
    <property type="match status" value="1"/>
</dbReference>